<feature type="compositionally biased region" description="Basic and acidic residues" evidence="1">
    <location>
        <begin position="34"/>
        <end position="53"/>
    </location>
</feature>
<name>A0A9N7TW38_PLEPL</name>
<feature type="compositionally biased region" description="Polar residues" evidence="1">
    <location>
        <begin position="54"/>
        <end position="69"/>
    </location>
</feature>
<evidence type="ECO:0000256" key="1">
    <source>
        <dbReference type="SAM" id="MobiDB-lite"/>
    </source>
</evidence>
<comment type="caution">
    <text evidence="2">The sequence shown here is derived from an EMBL/GenBank/DDBJ whole genome shotgun (WGS) entry which is preliminary data.</text>
</comment>
<protein>
    <submittedName>
        <fullName evidence="2">Uncharacterized protein</fullName>
    </submittedName>
</protein>
<feature type="region of interest" description="Disordered" evidence="1">
    <location>
        <begin position="164"/>
        <end position="240"/>
    </location>
</feature>
<evidence type="ECO:0000313" key="2">
    <source>
        <dbReference type="EMBL" id="CAB1419917.1"/>
    </source>
</evidence>
<evidence type="ECO:0000313" key="3">
    <source>
        <dbReference type="Proteomes" id="UP001153269"/>
    </source>
</evidence>
<organism evidence="2 3">
    <name type="scientific">Pleuronectes platessa</name>
    <name type="common">European plaice</name>
    <dbReference type="NCBI Taxonomy" id="8262"/>
    <lineage>
        <taxon>Eukaryota</taxon>
        <taxon>Metazoa</taxon>
        <taxon>Chordata</taxon>
        <taxon>Craniata</taxon>
        <taxon>Vertebrata</taxon>
        <taxon>Euteleostomi</taxon>
        <taxon>Actinopterygii</taxon>
        <taxon>Neopterygii</taxon>
        <taxon>Teleostei</taxon>
        <taxon>Neoteleostei</taxon>
        <taxon>Acanthomorphata</taxon>
        <taxon>Carangaria</taxon>
        <taxon>Pleuronectiformes</taxon>
        <taxon>Pleuronectoidei</taxon>
        <taxon>Pleuronectidae</taxon>
        <taxon>Pleuronectes</taxon>
    </lineage>
</organism>
<dbReference type="AlphaFoldDB" id="A0A9N7TW38"/>
<proteinExistence type="predicted"/>
<reference evidence="2" key="1">
    <citation type="submission" date="2020-03" db="EMBL/GenBank/DDBJ databases">
        <authorList>
            <person name="Weist P."/>
        </authorList>
    </citation>
    <scope>NUCLEOTIDE SEQUENCE</scope>
</reference>
<keyword evidence="3" id="KW-1185">Reference proteome</keyword>
<gene>
    <name evidence="2" type="ORF">PLEPLA_LOCUS7768</name>
</gene>
<feature type="region of interest" description="Disordered" evidence="1">
    <location>
        <begin position="34"/>
        <end position="73"/>
    </location>
</feature>
<accession>A0A9N7TW38</accession>
<sequence>MKEQMEQLVRFTVNCSGSEVRMYRTQARNRVSVSREHREACFREEGPNERSDVNTRTPDSDVFTQSPTQDTEDEVHLDTTASPMNIPNHRPVLKGMLFHEHLLTRDFQGDQHFFMRDGSVAGYPTMPGSMAALDAGDAATQVVPHEDAPAFSDIASTATQAATSSLTTFTPTPPRPPLSLPKEKPSGVNMAQPTTDYLTTQVTPSNRGSGGENYPVVAPFPTKMEKDEARETPAKTQKQL</sequence>
<dbReference type="EMBL" id="CADEAL010000421">
    <property type="protein sequence ID" value="CAB1419917.1"/>
    <property type="molecule type" value="Genomic_DNA"/>
</dbReference>
<feature type="compositionally biased region" description="Basic and acidic residues" evidence="1">
    <location>
        <begin position="223"/>
        <end position="233"/>
    </location>
</feature>
<dbReference type="Proteomes" id="UP001153269">
    <property type="component" value="Unassembled WGS sequence"/>
</dbReference>
<feature type="compositionally biased region" description="Polar residues" evidence="1">
    <location>
        <begin position="189"/>
        <end position="207"/>
    </location>
</feature>